<feature type="compositionally biased region" description="Basic and acidic residues" evidence="6">
    <location>
        <begin position="658"/>
        <end position="672"/>
    </location>
</feature>
<dbReference type="AlphaFoldDB" id="A0A8S1CEQ4"/>
<evidence type="ECO:0000259" key="7">
    <source>
        <dbReference type="PROSITE" id="PS50023"/>
    </source>
</evidence>
<feature type="compositionally biased region" description="Low complexity" evidence="6">
    <location>
        <begin position="207"/>
        <end position="223"/>
    </location>
</feature>
<dbReference type="Gene3D" id="2.10.110.10">
    <property type="entry name" value="Cysteine Rich Protein"/>
    <property type="match status" value="1"/>
</dbReference>
<dbReference type="InterPro" id="IPR050540">
    <property type="entry name" value="F-actin_Monoox_Mical"/>
</dbReference>
<dbReference type="GO" id="GO:0046872">
    <property type="term" value="F:metal ion binding"/>
    <property type="evidence" value="ECO:0007669"/>
    <property type="project" value="UniProtKB-KW"/>
</dbReference>
<keyword evidence="2 4" id="KW-0862">Zinc</keyword>
<evidence type="ECO:0000256" key="6">
    <source>
        <dbReference type="SAM" id="MobiDB-lite"/>
    </source>
</evidence>
<reference evidence="9 10" key="1">
    <citation type="submission" date="2020-04" db="EMBL/GenBank/DDBJ databases">
        <authorList>
            <person name="Alioto T."/>
            <person name="Alioto T."/>
            <person name="Gomez Garrido J."/>
        </authorList>
    </citation>
    <scope>NUCLEOTIDE SEQUENCE [LARGE SCALE GENOMIC DNA]</scope>
</reference>
<feature type="compositionally biased region" description="Polar residues" evidence="6">
    <location>
        <begin position="245"/>
        <end position="263"/>
    </location>
</feature>
<feature type="region of interest" description="Disordered" evidence="6">
    <location>
        <begin position="139"/>
        <end position="498"/>
    </location>
</feature>
<dbReference type="InterPro" id="IPR022735">
    <property type="entry name" value="bMERB_dom"/>
</dbReference>
<dbReference type="EMBL" id="CADEPI010000050">
    <property type="protein sequence ID" value="CAB3370217.1"/>
    <property type="molecule type" value="Genomic_DNA"/>
</dbReference>
<evidence type="ECO:0000313" key="9">
    <source>
        <dbReference type="EMBL" id="CAB3370217.1"/>
    </source>
</evidence>
<dbReference type="OrthoDB" id="10017054at2759"/>
<evidence type="ECO:0008006" key="11">
    <source>
        <dbReference type="Google" id="ProtNLM"/>
    </source>
</evidence>
<dbReference type="InterPro" id="IPR001781">
    <property type="entry name" value="Znf_LIM"/>
</dbReference>
<dbReference type="SUPFAM" id="SSF57716">
    <property type="entry name" value="Glucocorticoid receptor-like (DNA-binding domain)"/>
    <property type="match status" value="1"/>
</dbReference>
<feature type="compositionally biased region" description="Basic residues" evidence="6">
    <location>
        <begin position="673"/>
        <end position="694"/>
    </location>
</feature>
<feature type="coiled-coil region" evidence="5">
    <location>
        <begin position="505"/>
        <end position="532"/>
    </location>
</feature>
<evidence type="ECO:0000313" key="10">
    <source>
        <dbReference type="Proteomes" id="UP000494165"/>
    </source>
</evidence>
<dbReference type="PROSITE" id="PS00478">
    <property type="entry name" value="LIM_DOMAIN_1"/>
    <property type="match status" value="1"/>
</dbReference>
<dbReference type="CDD" id="cd09400">
    <property type="entry name" value="LIM_like_1"/>
    <property type="match status" value="1"/>
</dbReference>
<feature type="compositionally biased region" description="Acidic residues" evidence="6">
    <location>
        <begin position="365"/>
        <end position="375"/>
    </location>
</feature>
<keyword evidence="5" id="KW-0175">Coiled coil</keyword>
<accession>A0A8S1CEQ4</accession>
<evidence type="ECO:0000256" key="5">
    <source>
        <dbReference type="SAM" id="Coils"/>
    </source>
</evidence>
<dbReference type="Proteomes" id="UP000494165">
    <property type="component" value="Unassembled WGS sequence"/>
</dbReference>
<dbReference type="SMART" id="SM01203">
    <property type="entry name" value="DUF3585"/>
    <property type="match status" value="1"/>
</dbReference>
<comment type="caution">
    <text evidence="9">The sequence shown here is derived from an EMBL/GenBank/DDBJ whole genome shotgun (WGS) entry which is preliminary data.</text>
</comment>
<evidence type="ECO:0000256" key="3">
    <source>
        <dbReference type="ARBA" id="ARBA00023038"/>
    </source>
</evidence>
<protein>
    <recommendedName>
        <fullName evidence="11">LIM zinc-binding domain-containing protein</fullName>
    </recommendedName>
</protein>
<name>A0A8S1CEQ4_9INSE</name>
<dbReference type="PROSITE" id="PS51848">
    <property type="entry name" value="BMERB"/>
    <property type="match status" value="1"/>
</dbReference>
<organism evidence="9 10">
    <name type="scientific">Cloeon dipterum</name>
    <dbReference type="NCBI Taxonomy" id="197152"/>
    <lineage>
        <taxon>Eukaryota</taxon>
        <taxon>Metazoa</taxon>
        <taxon>Ecdysozoa</taxon>
        <taxon>Arthropoda</taxon>
        <taxon>Hexapoda</taxon>
        <taxon>Insecta</taxon>
        <taxon>Pterygota</taxon>
        <taxon>Palaeoptera</taxon>
        <taxon>Ephemeroptera</taxon>
        <taxon>Pisciforma</taxon>
        <taxon>Baetidae</taxon>
        <taxon>Cloeon</taxon>
    </lineage>
</organism>
<evidence type="ECO:0000259" key="8">
    <source>
        <dbReference type="PROSITE" id="PS51848"/>
    </source>
</evidence>
<feature type="region of interest" description="Disordered" evidence="6">
    <location>
        <begin position="642"/>
        <end position="720"/>
    </location>
</feature>
<dbReference type="Pfam" id="PF12130">
    <property type="entry name" value="bMERB_dom"/>
    <property type="match status" value="1"/>
</dbReference>
<feature type="compositionally biased region" description="Acidic residues" evidence="6">
    <location>
        <begin position="301"/>
        <end position="319"/>
    </location>
</feature>
<feature type="region of interest" description="Disordered" evidence="6">
    <location>
        <begin position="39"/>
        <end position="69"/>
    </location>
</feature>
<gene>
    <name evidence="9" type="ORF">CLODIP_2_CD12098</name>
</gene>
<feature type="domain" description="LIM zinc-binding" evidence="7">
    <location>
        <begin position="79"/>
        <end position="140"/>
    </location>
</feature>
<keyword evidence="10" id="KW-1185">Reference proteome</keyword>
<feature type="domain" description="BMERB" evidence="8">
    <location>
        <begin position="495"/>
        <end position="651"/>
    </location>
</feature>
<evidence type="ECO:0000256" key="1">
    <source>
        <dbReference type="ARBA" id="ARBA00022723"/>
    </source>
</evidence>
<keyword evidence="1 4" id="KW-0479">Metal-binding</keyword>
<evidence type="ECO:0000256" key="2">
    <source>
        <dbReference type="ARBA" id="ARBA00022833"/>
    </source>
</evidence>
<dbReference type="SMART" id="SM00132">
    <property type="entry name" value="LIM"/>
    <property type="match status" value="1"/>
</dbReference>
<feature type="compositionally biased region" description="Low complexity" evidence="6">
    <location>
        <begin position="49"/>
        <end position="60"/>
    </location>
</feature>
<feature type="compositionally biased region" description="Basic and acidic residues" evidence="6">
    <location>
        <begin position="277"/>
        <end position="300"/>
    </location>
</feature>
<sequence>MVECHVPDRLSVLTYVAQFYKTFCETSFAMGLISPGRGSSLKRDHSEGSPVSTPASTPESETPPKKHKQQNVLALGRRELCAGCGEAVFLAERLRIGGRTFHRRCLRCARCGAQLSLANCYETEKDTFCCEVCPDEEGSEHTDSDAGAAPDQEQDDEWSASCESALEAHHPPPSPSPAARHEENNVTSNSSSARDLDAISQAETTHQVAPEPQEEAAVAKAPELPATAPPSAVGKWLLQADDEPTQNISSIKEPTTDVNSSETAGMKQEDESQAAPEEEKVATDTNKEVPKIVVEETKEEYPDDLNPFGDEEEEEEQPAQEEKKESPKRVISLNPFGSDSEGEEEVKPTPRKIIPVEPSLNPFWEDGEEDEEEETQTQPTPRPRPRSTLNDVPSSPCPAPRISLPASSPLNSLRKKKKPPPPPPPVTPNNASPAPSPSGTLSKTRKTRRAPLPPGSSPAKETKDELNRRQQVAPEKSHQGEWKRKKRPAPGLPIPTRRQIVPIPLEEARQELEMIEVQQRGLEKQGVRLEEEIRSRLEKSVSSEDESSLPVEVEEMVMQLMDLVMEKNELFRRQAELMYMKRQHRLEEQQAELEWQIRCLLHKRDKTEEDAALEEELINRLVDVVEQRNEIVDCLEMDRKREADEDKSVREHRKKITDRHLNSEEAKQETIKSKGKKLKLKLLQKNKKDKKKKDKEKEKDSEAENSPGKSSQKSPKKKWF</sequence>
<dbReference type="PROSITE" id="PS50023">
    <property type="entry name" value="LIM_DOMAIN_2"/>
    <property type="match status" value="1"/>
</dbReference>
<dbReference type="PANTHER" id="PTHR23167:SF84">
    <property type="entry name" value="ALPHA ACTININ 3-RELATED"/>
    <property type="match status" value="1"/>
</dbReference>
<dbReference type="Pfam" id="PF00412">
    <property type="entry name" value="LIM"/>
    <property type="match status" value="1"/>
</dbReference>
<evidence type="ECO:0000256" key="4">
    <source>
        <dbReference type="PROSITE-ProRule" id="PRU00125"/>
    </source>
</evidence>
<dbReference type="PANTHER" id="PTHR23167">
    <property type="entry name" value="CALPONIN HOMOLOGY DOMAIN-CONTAINING PROTEIN DDB_G0272472-RELATED"/>
    <property type="match status" value="1"/>
</dbReference>
<keyword evidence="3 4" id="KW-0440">LIM domain</keyword>
<proteinExistence type="predicted"/>